<sequence length="327" mass="39087">MPMKKIITLFILLSSILGCSNKQNIQYDIQSFDLTKLSQISDIEYEILRVTHNKIILNELNTFNDPFLFTTKSIVILNQDGQQDNKYIITTNKRIVDFIEYRDNLYYFNLIENNEKFYIELCIFENNKEKVIKTYSIEDPYAYPRFIQYNNKYYYKLNNNLFNLENPNDFIELKSVFFLSKNDINNDSVYLKVKKDSNYQLCILKDEKPEALKFQENFGNFIVINDSIIYQNNDDHYLYLHDLKNEKEVCLFDQEKVSDFALLKNDIVVVHTENIIYFINIKENKVINSINKKEKSLENTIDWIYSDGINQIYLIDNKNIYKITLNL</sequence>
<dbReference type="Proteomes" id="UP000003157">
    <property type="component" value="Unassembled WGS sequence"/>
</dbReference>
<name>E7G9Q4_9FIRM</name>
<protein>
    <recommendedName>
        <fullName evidence="3">DUF5050 domain-containing protein</fullName>
    </recommendedName>
</protein>
<evidence type="ECO:0000313" key="1">
    <source>
        <dbReference type="EMBL" id="EFW05348.1"/>
    </source>
</evidence>
<dbReference type="SUPFAM" id="SSF69322">
    <property type="entry name" value="Tricorn protease domain 2"/>
    <property type="match status" value="1"/>
</dbReference>
<dbReference type="PROSITE" id="PS51257">
    <property type="entry name" value="PROKAR_LIPOPROTEIN"/>
    <property type="match status" value="1"/>
</dbReference>
<accession>E7G9Q4</accession>
<reference evidence="1 2" key="1">
    <citation type="submission" date="2010-12" db="EMBL/GenBank/DDBJ databases">
        <title>The Genome Sequence of Coprobacillus sp. strain 29_1.</title>
        <authorList>
            <consortium name="The Broad Institute Genome Sequencing Platform"/>
            <person name="Earl A."/>
            <person name="Ward D."/>
            <person name="Feldgarden M."/>
            <person name="Gevers D."/>
            <person name="Daigneault M."/>
            <person name="Sibley C.D."/>
            <person name="White A."/>
            <person name="Strauss J."/>
            <person name="Allen-Vercoe E."/>
            <person name="Young S.K."/>
            <person name="Zeng Q."/>
            <person name="Gargeya S."/>
            <person name="Fitzgerald M."/>
            <person name="Haas B."/>
            <person name="Abouelleil A."/>
            <person name="Alvarado L."/>
            <person name="Arachchi H.M."/>
            <person name="Berlin A."/>
            <person name="Brown A."/>
            <person name="Chapman S.B."/>
            <person name="Chen Z."/>
            <person name="Dunbar C."/>
            <person name="Freedman E."/>
            <person name="Gearin G."/>
            <person name="Gellesch M."/>
            <person name="Goldberg J."/>
            <person name="Griggs A."/>
            <person name="Gujja S."/>
            <person name="Heilman E."/>
            <person name="Heiman D."/>
            <person name="Howarth C."/>
            <person name="Larson L."/>
            <person name="Lui A."/>
            <person name="MacDonald P.J.P."/>
            <person name="Mehta T."/>
            <person name="Montmayeur A."/>
            <person name="Murphy C."/>
            <person name="Neiman D."/>
            <person name="Pearson M."/>
            <person name="Priest M."/>
            <person name="Roberts A."/>
            <person name="Saif S."/>
            <person name="Shea T."/>
            <person name="Shenoy N."/>
            <person name="Sisk P."/>
            <person name="Stolte C."/>
            <person name="Sykes S."/>
            <person name="White J."/>
            <person name="Yandava C."/>
            <person name="Nusbaum C."/>
            <person name="Birren B."/>
        </authorList>
    </citation>
    <scope>NUCLEOTIDE SEQUENCE [LARGE SCALE GENOMIC DNA]</scope>
    <source>
        <strain evidence="1 2">29_1</strain>
    </source>
</reference>
<keyword evidence="2" id="KW-1185">Reference proteome</keyword>
<dbReference type="AlphaFoldDB" id="E7G9Q4"/>
<evidence type="ECO:0008006" key="3">
    <source>
        <dbReference type="Google" id="ProtNLM"/>
    </source>
</evidence>
<proteinExistence type="predicted"/>
<dbReference type="EMBL" id="ADKX01000026">
    <property type="protein sequence ID" value="EFW05348.1"/>
    <property type="molecule type" value="Genomic_DNA"/>
</dbReference>
<organism evidence="1 2">
    <name type="scientific">Coprobacillus cateniformis</name>
    <dbReference type="NCBI Taxonomy" id="100884"/>
    <lineage>
        <taxon>Bacteria</taxon>
        <taxon>Bacillati</taxon>
        <taxon>Bacillota</taxon>
        <taxon>Erysipelotrichia</taxon>
        <taxon>Erysipelotrichales</taxon>
        <taxon>Coprobacillaceae</taxon>
        <taxon>Coprobacillus</taxon>
    </lineage>
</organism>
<comment type="caution">
    <text evidence="1">The sequence shown here is derived from an EMBL/GenBank/DDBJ whole genome shotgun (WGS) entry which is preliminary data.</text>
</comment>
<evidence type="ECO:0000313" key="2">
    <source>
        <dbReference type="Proteomes" id="UP000003157"/>
    </source>
</evidence>
<dbReference type="HOGENOM" id="CLU_849192_0_0_9"/>
<gene>
    <name evidence="1" type="ORF">HMPREF9488_01493</name>
</gene>